<keyword evidence="2" id="KW-1185">Reference proteome</keyword>
<dbReference type="Proteomes" id="UP000182306">
    <property type="component" value="Chromosome"/>
</dbReference>
<dbReference type="KEGG" id="same:SAMCFNEI73_Ch0331"/>
<evidence type="ECO:0000313" key="1">
    <source>
        <dbReference type="EMBL" id="APG89663.1"/>
    </source>
</evidence>
<organism evidence="1 2">
    <name type="scientific">Sinorhizobium americanum</name>
    <dbReference type="NCBI Taxonomy" id="194963"/>
    <lineage>
        <taxon>Bacteria</taxon>
        <taxon>Pseudomonadati</taxon>
        <taxon>Pseudomonadota</taxon>
        <taxon>Alphaproteobacteria</taxon>
        <taxon>Hyphomicrobiales</taxon>
        <taxon>Rhizobiaceae</taxon>
        <taxon>Sinorhizobium/Ensifer group</taxon>
        <taxon>Sinorhizobium</taxon>
    </lineage>
</organism>
<dbReference type="STRING" id="194963.SAMCFNEI73_Ch0331"/>
<dbReference type="EMBL" id="CP013107">
    <property type="protein sequence ID" value="APG89663.1"/>
    <property type="molecule type" value="Genomic_DNA"/>
</dbReference>
<proteinExistence type="predicted"/>
<sequence>MLPLSTIAGRGAPAAASNCVCPGRPAGAMWTGKMAEKSPRKQAVSLAFPKCSSRPA</sequence>
<evidence type="ECO:0000313" key="2">
    <source>
        <dbReference type="Proteomes" id="UP000182306"/>
    </source>
</evidence>
<gene>
    <name evidence="1" type="ORF">SAMCFNEI73_Ch0331</name>
</gene>
<reference evidence="1 2" key="1">
    <citation type="submission" date="2015-10" db="EMBL/GenBank/DDBJ databases">
        <title>Genomic differences between typical nodule nitrogen-fixing rhizobial strains and those coming from bean seeds.</title>
        <authorList>
            <person name="Peralta H."/>
            <person name="Aguilar-Vera A."/>
            <person name="Diaz R."/>
            <person name="Mora Y."/>
            <person name="Martinez-Batallar G."/>
            <person name="Salazar E."/>
            <person name="Vargas-Lagunas C."/>
            <person name="Encarnacion S."/>
            <person name="Girard L."/>
            <person name="Mora J."/>
        </authorList>
    </citation>
    <scope>NUCLEOTIDE SEQUENCE [LARGE SCALE GENOMIC DNA]</scope>
    <source>
        <strain evidence="1 2">CFNEI 73</strain>
    </source>
</reference>
<protein>
    <submittedName>
        <fullName evidence="1">Uncharacterized protein</fullName>
    </submittedName>
</protein>
<name>A0A1L3LI13_9HYPH</name>
<dbReference type="AlphaFoldDB" id="A0A1L3LI13"/>
<accession>A0A1L3LI13</accession>